<dbReference type="InterPro" id="IPR003607">
    <property type="entry name" value="HD/PDEase_dom"/>
</dbReference>
<proteinExistence type="predicted"/>
<dbReference type="OrthoDB" id="9798833at2"/>
<comment type="caution">
    <text evidence="2">The sequence shown here is derived from an EMBL/GenBank/DDBJ whole genome shotgun (WGS) entry which is preliminary data.</text>
</comment>
<dbReference type="InterPro" id="IPR037522">
    <property type="entry name" value="HD_GYP_dom"/>
</dbReference>
<keyword evidence="3" id="KW-1185">Reference proteome</keyword>
<reference evidence="2 3" key="1">
    <citation type="submission" date="2019-03" db="EMBL/GenBank/DDBJ databases">
        <title>Draft Genome Sequence of Desulfosporosinus fructosivorans Strain 63.6F, Isolated from Marine Sediment in the Baltic Sea.</title>
        <authorList>
            <person name="Hausmann B."/>
            <person name="Vandieken V."/>
            <person name="Pjevac P."/>
            <person name="Schreck K."/>
            <person name="Herbold C.W."/>
            <person name="Loy A."/>
        </authorList>
    </citation>
    <scope>NUCLEOTIDE SEQUENCE [LARGE SCALE GENOMIC DNA]</scope>
    <source>
        <strain evidence="2 3">63.6F</strain>
    </source>
</reference>
<dbReference type="EMBL" id="SPQQ01000002">
    <property type="protein sequence ID" value="TGE39098.1"/>
    <property type="molecule type" value="Genomic_DNA"/>
</dbReference>
<feature type="domain" description="HD-GYP" evidence="1">
    <location>
        <begin position="104"/>
        <end position="300"/>
    </location>
</feature>
<dbReference type="Proteomes" id="UP000298460">
    <property type="component" value="Unassembled WGS sequence"/>
</dbReference>
<dbReference type="AlphaFoldDB" id="A0A4Z0R8E1"/>
<evidence type="ECO:0000313" key="2">
    <source>
        <dbReference type="EMBL" id="TGE39098.1"/>
    </source>
</evidence>
<accession>A0A4Z0R8E1</accession>
<evidence type="ECO:0000259" key="1">
    <source>
        <dbReference type="PROSITE" id="PS51832"/>
    </source>
</evidence>
<dbReference type="Pfam" id="PF13487">
    <property type="entry name" value="HD_5"/>
    <property type="match status" value="1"/>
</dbReference>
<name>A0A4Z0R8E1_9FIRM</name>
<sequence length="352" mass="39557">MREVSVERLNEGDVLAKEVYSSNGKVLLGKGVVLNSVYIARLRALGVYGIYIDDDLTSDIIIEDVISDQHRYEAMAAIEKSCKTIQTQKDNELGIKESISNIVQDILFQKEIMISLMDMRNIDNRVYAHSVNVCVLSTVLGKGLGLAVDKLNELALGALLHDVGIVNLPKEVINKRGPFTKEERDIYQTHTLHGYDLIRNKKETSIIIAHMAYQHHEWTNGKGYPRQLKGAAIHPLAEIVAVADFYDCLIHGSPGIPRVLPHVACEILMANAGVRFRQELIHIFLKYIAAYPTGYTVKLNNGETGVIVGQNKGLPTRPIVRIFNGKINRKQVRVIEYNLVEERTLFVEYIIE</sequence>
<gene>
    <name evidence="2" type="ORF">E4K67_06425</name>
</gene>
<protein>
    <submittedName>
        <fullName evidence="2">HD domain-containing protein</fullName>
    </submittedName>
</protein>
<dbReference type="PROSITE" id="PS51832">
    <property type="entry name" value="HD_GYP"/>
    <property type="match status" value="1"/>
</dbReference>
<dbReference type="PANTHER" id="PTHR43155">
    <property type="entry name" value="CYCLIC DI-GMP PHOSPHODIESTERASE PA4108-RELATED"/>
    <property type="match status" value="1"/>
</dbReference>
<evidence type="ECO:0000313" key="3">
    <source>
        <dbReference type="Proteomes" id="UP000298460"/>
    </source>
</evidence>
<dbReference type="PANTHER" id="PTHR43155:SF2">
    <property type="entry name" value="CYCLIC DI-GMP PHOSPHODIESTERASE PA4108"/>
    <property type="match status" value="1"/>
</dbReference>
<dbReference type="SUPFAM" id="SSF109604">
    <property type="entry name" value="HD-domain/PDEase-like"/>
    <property type="match status" value="1"/>
</dbReference>
<dbReference type="CDD" id="cd00077">
    <property type="entry name" value="HDc"/>
    <property type="match status" value="1"/>
</dbReference>
<organism evidence="2 3">
    <name type="scientific">Desulfosporosinus fructosivorans</name>
    <dbReference type="NCBI Taxonomy" id="2018669"/>
    <lineage>
        <taxon>Bacteria</taxon>
        <taxon>Bacillati</taxon>
        <taxon>Bacillota</taxon>
        <taxon>Clostridia</taxon>
        <taxon>Eubacteriales</taxon>
        <taxon>Desulfitobacteriaceae</taxon>
        <taxon>Desulfosporosinus</taxon>
    </lineage>
</organism>
<dbReference type="RefSeq" id="WP_135545591.1">
    <property type="nucleotide sequence ID" value="NZ_SPQQ01000002.1"/>
</dbReference>
<dbReference type="Gene3D" id="1.10.3210.10">
    <property type="entry name" value="Hypothetical protein af1432"/>
    <property type="match status" value="1"/>
</dbReference>